<dbReference type="InterPro" id="IPR036188">
    <property type="entry name" value="FAD/NAD-bd_sf"/>
</dbReference>
<dbReference type="SUPFAM" id="SSF51905">
    <property type="entry name" value="FAD/NAD(P)-binding domain"/>
    <property type="match status" value="2"/>
</dbReference>
<feature type="region of interest" description="Disordered" evidence="2">
    <location>
        <begin position="1"/>
        <end position="25"/>
    </location>
</feature>
<dbReference type="PANTHER" id="PTHR43539">
    <property type="entry name" value="FLAVIN-BINDING MONOOXYGENASE-LIKE PROTEIN (AFU_ORTHOLOGUE AFUA_4G09220)"/>
    <property type="match status" value="1"/>
</dbReference>
<gene>
    <name evidence="3" type="ORF">SAMN05216223_1213</name>
</gene>
<dbReference type="PRINTS" id="PR00469">
    <property type="entry name" value="PNDRDTASEII"/>
</dbReference>
<reference evidence="3 4" key="1">
    <citation type="submission" date="2016-10" db="EMBL/GenBank/DDBJ databases">
        <authorList>
            <person name="de Groot N.N."/>
        </authorList>
    </citation>
    <scope>NUCLEOTIDE SEQUENCE [LARGE SCALE GENOMIC DNA]</scope>
    <source>
        <strain evidence="3 4">CGMCC 4.2023</strain>
    </source>
</reference>
<dbReference type="GO" id="GO:0004497">
    <property type="term" value="F:monooxygenase activity"/>
    <property type="evidence" value="ECO:0007669"/>
    <property type="project" value="TreeGrafter"/>
</dbReference>
<feature type="compositionally biased region" description="Low complexity" evidence="2">
    <location>
        <begin position="12"/>
        <end position="25"/>
    </location>
</feature>
<dbReference type="AlphaFoldDB" id="A0A1H6DWZ0"/>
<dbReference type="Pfam" id="PF13738">
    <property type="entry name" value="Pyr_redox_3"/>
    <property type="match status" value="1"/>
</dbReference>
<evidence type="ECO:0000256" key="1">
    <source>
        <dbReference type="ARBA" id="ARBA00023002"/>
    </source>
</evidence>
<dbReference type="InterPro" id="IPR050982">
    <property type="entry name" value="Auxin_biosynth/cation_transpt"/>
</dbReference>
<evidence type="ECO:0000313" key="4">
    <source>
        <dbReference type="Proteomes" id="UP000236754"/>
    </source>
</evidence>
<feature type="region of interest" description="Disordered" evidence="2">
    <location>
        <begin position="380"/>
        <end position="401"/>
    </location>
</feature>
<accession>A0A1H6DWZ0</accession>
<keyword evidence="4" id="KW-1185">Reference proteome</keyword>
<organism evidence="3 4">
    <name type="scientific">Actinacidiphila yanglinensis</name>
    <dbReference type="NCBI Taxonomy" id="310779"/>
    <lineage>
        <taxon>Bacteria</taxon>
        <taxon>Bacillati</taxon>
        <taxon>Actinomycetota</taxon>
        <taxon>Actinomycetes</taxon>
        <taxon>Kitasatosporales</taxon>
        <taxon>Streptomycetaceae</taxon>
        <taxon>Actinacidiphila</taxon>
    </lineage>
</organism>
<dbReference type="EMBL" id="FNVU01000021">
    <property type="protein sequence ID" value="SEG89862.1"/>
    <property type="molecule type" value="Genomic_DNA"/>
</dbReference>
<dbReference type="Gene3D" id="3.50.50.60">
    <property type="entry name" value="FAD/NAD(P)-binding domain"/>
    <property type="match status" value="1"/>
</dbReference>
<dbReference type="PANTHER" id="PTHR43539:SF78">
    <property type="entry name" value="FLAVIN-CONTAINING MONOOXYGENASE"/>
    <property type="match status" value="1"/>
</dbReference>
<evidence type="ECO:0000256" key="2">
    <source>
        <dbReference type="SAM" id="MobiDB-lite"/>
    </source>
</evidence>
<keyword evidence="1" id="KW-0560">Oxidoreductase</keyword>
<name>A0A1H6DWZ0_9ACTN</name>
<evidence type="ECO:0000313" key="3">
    <source>
        <dbReference type="EMBL" id="SEG89862.1"/>
    </source>
</evidence>
<dbReference type="GO" id="GO:0050660">
    <property type="term" value="F:flavin adenine dinucleotide binding"/>
    <property type="evidence" value="ECO:0007669"/>
    <property type="project" value="TreeGrafter"/>
</dbReference>
<dbReference type="PRINTS" id="PR00368">
    <property type="entry name" value="FADPNR"/>
</dbReference>
<protein>
    <submittedName>
        <fullName evidence="3">Predicted flavoprotein CzcO associated with the cation diffusion facilitator CzcD</fullName>
    </submittedName>
</protein>
<sequence>MDDLGTERRLAEQGGPAAEGGPVATPAPAEIDVAVVGAGQAGLSAGYFLTRAGLRSGTDFVVFDHSPGPGGAWQFRWPSLTYGKAHRVHALPGMEWAGGDPDLPSSQVVGEYFRRYEEAFDLRVLRPADVIAVREGTGGRMRVETDRGTWSARALLNATGTWDRPFLPYYPGQEGFLGRQLHTAGYRSAAEFAGLHVVVVGGGTSAVQLLMELNEPGGAARTTWVTRRPPVFRDMAFDEEWGRSVVARVDDRVRAGLPPQSVVSVTGLAATEAVLAAQARGVLRREPMFDRITPHGVAWDGGRTLDADVILWATGFRAALDHLAPLRLREAGGGVRLDGTRVVKDPRVHLLGYGPSASTIGANRAGRGAVREIRTLLAGGGGGTGAAPGRSVPAAVPLPAR</sequence>
<dbReference type="Proteomes" id="UP000236754">
    <property type="component" value="Unassembled WGS sequence"/>
</dbReference>
<proteinExistence type="predicted"/>
<dbReference type="RefSeq" id="WP_103889778.1">
    <property type="nucleotide sequence ID" value="NZ_FNVU01000021.1"/>
</dbReference>
<dbReference type="OrthoDB" id="178899at2"/>
<feature type="compositionally biased region" description="Basic and acidic residues" evidence="2">
    <location>
        <begin position="1"/>
        <end position="11"/>
    </location>
</feature>